<evidence type="ECO:0000313" key="1">
    <source>
        <dbReference type="EMBL" id="ETN70754.1"/>
    </source>
</evidence>
<protein>
    <submittedName>
        <fullName evidence="1">Uncharacterized protein</fullName>
    </submittedName>
</protein>
<reference evidence="2" key="1">
    <citation type="journal article" date="2014" name="Nat. Genet.">
        <title>Genome of the human hookworm Necator americanus.</title>
        <authorList>
            <person name="Tang Y.T."/>
            <person name="Gao X."/>
            <person name="Rosa B.A."/>
            <person name="Abubucker S."/>
            <person name="Hallsworth-Pepin K."/>
            <person name="Martin J."/>
            <person name="Tyagi R."/>
            <person name="Heizer E."/>
            <person name="Zhang X."/>
            <person name="Bhonagiri-Palsikar V."/>
            <person name="Minx P."/>
            <person name="Warren W.C."/>
            <person name="Wang Q."/>
            <person name="Zhan B."/>
            <person name="Hotez P.J."/>
            <person name="Sternberg P.W."/>
            <person name="Dougall A."/>
            <person name="Gaze S.T."/>
            <person name="Mulvenna J."/>
            <person name="Sotillo J."/>
            <person name="Ranganathan S."/>
            <person name="Rabelo E.M."/>
            <person name="Wilson R.K."/>
            <person name="Felgner P.L."/>
            <person name="Bethony J."/>
            <person name="Hawdon J.M."/>
            <person name="Gasser R.B."/>
            <person name="Loukas A."/>
            <person name="Mitreva M."/>
        </authorList>
    </citation>
    <scope>NUCLEOTIDE SEQUENCE [LARGE SCALE GENOMIC DNA]</scope>
</reference>
<evidence type="ECO:0000313" key="2">
    <source>
        <dbReference type="Proteomes" id="UP000053676"/>
    </source>
</evidence>
<dbReference type="STRING" id="51031.W2SM71"/>
<proteinExistence type="predicted"/>
<keyword evidence="2" id="KW-1185">Reference proteome</keyword>
<accession>W2SM71</accession>
<dbReference type="AlphaFoldDB" id="W2SM71"/>
<organism evidence="1 2">
    <name type="scientific">Necator americanus</name>
    <name type="common">Human hookworm</name>
    <dbReference type="NCBI Taxonomy" id="51031"/>
    <lineage>
        <taxon>Eukaryota</taxon>
        <taxon>Metazoa</taxon>
        <taxon>Ecdysozoa</taxon>
        <taxon>Nematoda</taxon>
        <taxon>Chromadorea</taxon>
        <taxon>Rhabditida</taxon>
        <taxon>Rhabditina</taxon>
        <taxon>Rhabditomorpha</taxon>
        <taxon>Strongyloidea</taxon>
        <taxon>Ancylostomatidae</taxon>
        <taxon>Bunostominae</taxon>
        <taxon>Necator</taxon>
    </lineage>
</organism>
<name>W2SM71_NECAM</name>
<dbReference type="EMBL" id="KI668900">
    <property type="protein sequence ID" value="ETN70754.1"/>
    <property type="molecule type" value="Genomic_DNA"/>
</dbReference>
<dbReference type="PANTHER" id="PTHR31362">
    <property type="entry name" value="GLYCOSYLTRANSFERASE STELLO1-RELATED"/>
    <property type="match status" value="1"/>
</dbReference>
<gene>
    <name evidence="1" type="ORF">NECAME_14556</name>
</gene>
<dbReference type="OrthoDB" id="6045904at2759"/>
<dbReference type="KEGG" id="nai:NECAME_14556"/>
<dbReference type="Proteomes" id="UP000053676">
    <property type="component" value="Unassembled WGS sequence"/>
</dbReference>
<dbReference type="PANTHER" id="PTHR31362:SF0">
    <property type="entry name" value="EXOSTOSIN DOMAIN-CONTAINING PROTEIN-RELATED"/>
    <property type="match status" value="1"/>
</dbReference>
<dbReference type="InterPro" id="IPR005049">
    <property type="entry name" value="STL-like"/>
</dbReference>
<sequence length="125" mass="14258">MLAPVNLCIEYNQCQNSADNYDVRYRIMGSLPYNSYARKNIGYLYAISNGAEWIYDTDDDNKPFGLGLEQFEYSNETSGLRYGCSSPDENKKSKKAIQMVQIAIVCVIGRALRLCNKDSFIRILM</sequence>